<dbReference type="Proteomes" id="UP000000752">
    <property type="component" value="Chromosome"/>
</dbReference>
<keyword evidence="1" id="KW-0812">Transmembrane</keyword>
<feature type="transmembrane region" description="Helical" evidence="1">
    <location>
        <begin position="84"/>
        <end position="107"/>
    </location>
</feature>
<organism evidence="2 3">
    <name type="scientific">Pyrococcus horikoshii (strain ATCC 700860 / DSM 12428 / JCM 9974 / NBRC 100139 / OT-3)</name>
    <dbReference type="NCBI Taxonomy" id="70601"/>
    <lineage>
        <taxon>Archaea</taxon>
        <taxon>Methanobacteriati</taxon>
        <taxon>Methanobacteriota</taxon>
        <taxon>Thermococci</taxon>
        <taxon>Thermococcales</taxon>
        <taxon>Thermococcaceae</taxon>
        <taxon>Pyrococcus</taxon>
    </lineage>
</organism>
<sequence>MVTTRIPSPENTSLLIAVFIALTASFIPSSRVKLSLYSESRIEYANSIPLPAVAYLSSVIPPTISTEYNFGFSSYPPTKNHARYGKYLAPFIILASSVANAFTLILFPD</sequence>
<dbReference type="KEGG" id="pho:PH1403"/>
<evidence type="ECO:0000256" key="1">
    <source>
        <dbReference type="SAM" id="Phobius"/>
    </source>
</evidence>
<keyword evidence="1" id="KW-0472">Membrane</keyword>
<accession>O50111</accession>
<protein>
    <submittedName>
        <fullName evidence="2">Uncharacterized protein</fullName>
    </submittedName>
</protein>
<dbReference type="AlphaFoldDB" id="O50111"/>
<feature type="transmembrane region" description="Helical" evidence="1">
    <location>
        <begin position="44"/>
        <end position="64"/>
    </location>
</feature>
<keyword evidence="3" id="KW-1185">Reference proteome</keyword>
<gene>
    <name evidence="2" type="ordered locus">PH1403</name>
</gene>
<dbReference type="EMBL" id="BA000001">
    <property type="protein sequence ID" value="BAA30509.1"/>
    <property type="molecule type" value="Genomic_DNA"/>
</dbReference>
<reference evidence="2 3" key="1">
    <citation type="journal article" date="1998" name="DNA Res.">
        <title>Complete sequence and gene organization of the genome of a hyper-thermophilic archaebacterium, Pyrococcus horikoshii OT3.</title>
        <authorList>
            <person name="Kawarabayasi Y."/>
            <person name="Sawada M."/>
            <person name="Horikawa H."/>
            <person name="Haikawa Y."/>
            <person name="Hino Y."/>
            <person name="Yamamoto S."/>
            <person name="Sekine M."/>
            <person name="Baba S."/>
            <person name="Kosugi H."/>
            <person name="Hosoyama A."/>
            <person name="Nagai Y."/>
            <person name="Sakai M."/>
            <person name="Ogura K."/>
            <person name="Otuka R."/>
            <person name="Nakazawa H."/>
            <person name="Takamiya M."/>
            <person name="Ohfuku Y."/>
            <person name="Funahashi T."/>
            <person name="Tanaka T."/>
            <person name="Kudoh Y."/>
            <person name="Yamazaki J."/>
            <person name="Kushida N."/>
            <person name="Oguchi A."/>
            <person name="Aoki K."/>
            <person name="Nakamura Y."/>
            <person name="Robb T.F."/>
            <person name="Horikoshi K."/>
            <person name="Masuchi Y."/>
            <person name="Shizuya H."/>
            <person name="Kikuchi H."/>
        </authorList>
    </citation>
    <scope>NUCLEOTIDE SEQUENCE [LARGE SCALE GENOMIC DNA]</scope>
    <source>
        <strain evidence="3">ATCC 700860 / DSM 12428 / JCM 9974 / NBRC 100139 / OT-3</strain>
    </source>
</reference>
<proteinExistence type="predicted"/>
<name>O50111_PYRHO</name>
<dbReference type="PIR" id="E71013">
    <property type="entry name" value="E71013"/>
</dbReference>
<dbReference type="STRING" id="70601.gene:9378379"/>
<dbReference type="EnsemblBacteria" id="BAA30509">
    <property type="protein sequence ID" value="BAA30509"/>
    <property type="gene ID" value="BAA30509"/>
</dbReference>
<feature type="transmembrane region" description="Helical" evidence="1">
    <location>
        <begin position="12"/>
        <end position="32"/>
    </location>
</feature>
<keyword evidence="1" id="KW-1133">Transmembrane helix</keyword>
<evidence type="ECO:0000313" key="2">
    <source>
        <dbReference type="EMBL" id="BAA30509.1"/>
    </source>
</evidence>
<evidence type="ECO:0000313" key="3">
    <source>
        <dbReference type="Proteomes" id="UP000000752"/>
    </source>
</evidence>